<organism evidence="1">
    <name type="scientific">viral metagenome</name>
    <dbReference type="NCBI Taxonomy" id="1070528"/>
    <lineage>
        <taxon>unclassified sequences</taxon>
        <taxon>metagenomes</taxon>
        <taxon>organismal metagenomes</taxon>
    </lineage>
</organism>
<sequence>MTQKLKLCPFCGEKERIKRAAADTSDEWSNLVIKCLTCKARGPECTTWTQAEESWNKREKGGDN</sequence>
<dbReference type="NCBIfam" id="TIGR03655">
    <property type="entry name" value="anti_R_Lar"/>
    <property type="match status" value="1"/>
</dbReference>
<dbReference type="Pfam" id="PF14354">
    <property type="entry name" value="Lar_restr_allev"/>
    <property type="match status" value="1"/>
</dbReference>
<dbReference type="EMBL" id="MT143988">
    <property type="protein sequence ID" value="QJA45316.1"/>
    <property type="molecule type" value="Genomic_DNA"/>
</dbReference>
<reference evidence="1" key="1">
    <citation type="submission" date="2020-03" db="EMBL/GenBank/DDBJ databases">
        <title>The deep terrestrial virosphere.</title>
        <authorList>
            <person name="Holmfeldt K."/>
            <person name="Nilsson E."/>
            <person name="Simone D."/>
            <person name="Lopez-Fernandez M."/>
            <person name="Wu X."/>
            <person name="de Brujin I."/>
            <person name="Lundin D."/>
            <person name="Andersson A."/>
            <person name="Bertilsson S."/>
            <person name="Dopson M."/>
        </authorList>
    </citation>
    <scope>NUCLEOTIDE SEQUENCE</scope>
    <source>
        <strain evidence="1">TM448A00204</strain>
        <strain evidence="2">TM448B00128</strain>
    </source>
</reference>
<evidence type="ECO:0000313" key="1">
    <source>
        <dbReference type="EMBL" id="QJA45316.1"/>
    </source>
</evidence>
<dbReference type="AlphaFoldDB" id="A0A6H1ZBM9"/>
<gene>
    <name evidence="1" type="ORF">TM448A00204_0061</name>
    <name evidence="2" type="ORF">TM448B00128_0011</name>
</gene>
<dbReference type="InterPro" id="IPR019908">
    <property type="entry name" value="Toxin_RalR"/>
</dbReference>
<protein>
    <submittedName>
        <fullName evidence="1">Putative restriction alleviation protein</fullName>
    </submittedName>
</protein>
<evidence type="ECO:0000313" key="2">
    <source>
        <dbReference type="EMBL" id="QJH93636.1"/>
    </source>
</evidence>
<proteinExistence type="predicted"/>
<dbReference type="EMBL" id="MT144590">
    <property type="protein sequence ID" value="QJH93636.1"/>
    <property type="molecule type" value="Genomic_DNA"/>
</dbReference>
<name>A0A6H1ZBM9_9ZZZZ</name>
<accession>A0A6H1ZBM9</accession>